<dbReference type="HOGENOM" id="CLU_1826073_0_0_1"/>
<dbReference type="VEuPathDB" id="FungiDB:PLEOSDRAFT_1102524"/>
<dbReference type="EMBL" id="KL198006">
    <property type="protein sequence ID" value="KDQ31565.1"/>
    <property type="molecule type" value="Genomic_DNA"/>
</dbReference>
<dbReference type="InParanoid" id="A0A067NX40"/>
<name>A0A067NX40_PLEO1</name>
<proteinExistence type="predicted"/>
<reference evidence="2" key="1">
    <citation type="journal article" date="2014" name="Proc. Natl. Acad. Sci. U.S.A.">
        <title>Extensive sampling of basidiomycete genomes demonstrates inadequacy of the white-rot/brown-rot paradigm for wood decay fungi.</title>
        <authorList>
            <person name="Riley R."/>
            <person name="Salamov A.A."/>
            <person name="Brown D.W."/>
            <person name="Nagy L.G."/>
            <person name="Floudas D."/>
            <person name="Held B.W."/>
            <person name="Levasseur A."/>
            <person name="Lombard V."/>
            <person name="Morin E."/>
            <person name="Otillar R."/>
            <person name="Lindquist E.A."/>
            <person name="Sun H."/>
            <person name="LaButti K.M."/>
            <person name="Schmutz J."/>
            <person name="Jabbour D."/>
            <person name="Luo H."/>
            <person name="Baker S.E."/>
            <person name="Pisabarro A.G."/>
            <person name="Walton J.D."/>
            <person name="Blanchette R.A."/>
            <person name="Henrissat B."/>
            <person name="Martin F."/>
            <person name="Cullen D."/>
            <person name="Hibbett D.S."/>
            <person name="Grigoriev I.V."/>
        </authorList>
    </citation>
    <scope>NUCLEOTIDE SEQUENCE [LARGE SCALE GENOMIC DNA]</scope>
    <source>
        <strain evidence="2">PC15</strain>
    </source>
</reference>
<accession>A0A067NX40</accession>
<sequence>MTIISPPQTFATYLDVPSLVLTMPTPEIPSQPSFNSGGYLDSHYRCQVAAEPFRPSFLTGRDADSSRTPSDCLADRLLDDASNRNYDAGSLFPELAPSGSPPKLTFIELTLVHQQSWARRQLYRFTTSWRKLTSLLHLAEP</sequence>
<dbReference type="OrthoDB" id="10395840at2759"/>
<organism evidence="1 2">
    <name type="scientific">Pleurotus ostreatus (strain PC15)</name>
    <name type="common">Oyster mushroom</name>
    <dbReference type="NCBI Taxonomy" id="1137138"/>
    <lineage>
        <taxon>Eukaryota</taxon>
        <taxon>Fungi</taxon>
        <taxon>Dikarya</taxon>
        <taxon>Basidiomycota</taxon>
        <taxon>Agaricomycotina</taxon>
        <taxon>Agaricomycetes</taxon>
        <taxon>Agaricomycetidae</taxon>
        <taxon>Agaricales</taxon>
        <taxon>Pleurotineae</taxon>
        <taxon>Pleurotaceae</taxon>
        <taxon>Pleurotus</taxon>
    </lineage>
</organism>
<evidence type="ECO:0000313" key="2">
    <source>
        <dbReference type="Proteomes" id="UP000027073"/>
    </source>
</evidence>
<evidence type="ECO:0000313" key="1">
    <source>
        <dbReference type="EMBL" id="KDQ31565.1"/>
    </source>
</evidence>
<gene>
    <name evidence="1" type="ORF">PLEOSDRAFT_1102524</name>
</gene>
<dbReference type="AlphaFoldDB" id="A0A067NX40"/>
<dbReference type="Proteomes" id="UP000027073">
    <property type="component" value="Unassembled WGS sequence"/>
</dbReference>
<protein>
    <submittedName>
        <fullName evidence="1">Uncharacterized protein</fullName>
    </submittedName>
</protein>